<protein>
    <submittedName>
        <fullName evidence="3">Choice-of-anchor A family protein</fullName>
    </submittedName>
</protein>
<dbReference type="InterPro" id="IPR003343">
    <property type="entry name" value="Big_2"/>
</dbReference>
<dbReference type="AlphaFoldDB" id="A0A3A8NPW1"/>
<dbReference type="Gene3D" id="3.40.50.1820">
    <property type="entry name" value="alpha/beta hydrolase"/>
    <property type="match status" value="1"/>
</dbReference>
<evidence type="ECO:0000259" key="1">
    <source>
        <dbReference type="Pfam" id="PF02368"/>
    </source>
</evidence>
<dbReference type="Pfam" id="PF02368">
    <property type="entry name" value="Big_2"/>
    <property type="match status" value="1"/>
</dbReference>
<evidence type="ECO:0000259" key="2">
    <source>
        <dbReference type="Pfam" id="PF20597"/>
    </source>
</evidence>
<dbReference type="OrthoDB" id="5480856at2"/>
<evidence type="ECO:0000313" key="3">
    <source>
        <dbReference type="EMBL" id="RKH46407.1"/>
    </source>
</evidence>
<feature type="domain" description="Choice-of-anchor A" evidence="2">
    <location>
        <begin position="940"/>
        <end position="1175"/>
    </location>
</feature>
<dbReference type="Proteomes" id="UP000273405">
    <property type="component" value="Unassembled WGS sequence"/>
</dbReference>
<dbReference type="SUPFAM" id="SSF49373">
    <property type="entry name" value="Invasin/intimin cell-adhesion fragments"/>
    <property type="match status" value="1"/>
</dbReference>
<proteinExistence type="predicted"/>
<dbReference type="InterPro" id="IPR049804">
    <property type="entry name" value="Choice_anch_L"/>
</dbReference>
<dbReference type="SUPFAM" id="SSF53474">
    <property type="entry name" value="alpha/beta-Hydrolases"/>
    <property type="match status" value="1"/>
</dbReference>
<organism evidence="3 4">
    <name type="scientific">Corallococcus sicarius</name>
    <dbReference type="NCBI Taxonomy" id="2316726"/>
    <lineage>
        <taxon>Bacteria</taxon>
        <taxon>Pseudomonadati</taxon>
        <taxon>Myxococcota</taxon>
        <taxon>Myxococcia</taxon>
        <taxon>Myxococcales</taxon>
        <taxon>Cystobacterineae</taxon>
        <taxon>Myxococcaceae</taxon>
        <taxon>Corallococcus</taxon>
    </lineage>
</organism>
<dbReference type="InterPro" id="IPR029058">
    <property type="entry name" value="AB_hydrolase_fold"/>
</dbReference>
<keyword evidence="4" id="KW-1185">Reference proteome</keyword>
<dbReference type="Gene3D" id="2.60.40.1080">
    <property type="match status" value="1"/>
</dbReference>
<name>A0A3A8NPW1_9BACT</name>
<dbReference type="NCBIfam" id="TIGR04215">
    <property type="entry name" value="choice_anch_A"/>
    <property type="match status" value="1"/>
</dbReference>
<accession>A0A3A8NPW1</accession>
<comment type="caution">
    <text evidence="3">The sequence shown here is derived from an EMBL/GenBank/DDBJ whole genome shotgun (WGS) entry which is preliminary data.</text>
</comment>
<feature type="domain" description="BIG2" evidence="1">
    <location>
        <begin position="885"/>
        <end position="926"/>
    </location>
</feature>
<evidence type="ECO:0000313" key="4">
    <source>
        <dbReference type="Proteomes" id="UP000273405"/>
    </source>
</evidence>
<dbReference type="EMBL" id="RAWG01000023">
    <property type="protein sequence ID" value="RKH46407.1"/>
    <property type="molecule type" value="Genomic_DNA"/>
</dbReference>
<reference evidence="4" key="1">
    <citation type="submission" date="2018-09" db="EMBL/GenBank/DDBJ databases">
        <authorList>
            <person name="Livingstone P.G."/>
            <person name="Whitworth D.E."/>
        </authorList>
    </citation>
    <scope>NUCLEOTIDE SEQUENCE [LARGE SCALE GENOMIC DNA]</scope>
    <source>
        <strain evidence="4">CA040B</strain>
    </source>
</reference>
<dbReference type="Pfam" id="PF20597">
    <property type="entry name" value="pAdhesive_15"/>
    <property type="match status" value="1"/>
</dbReference>
<dbReference type="InterPro" id="IPR008964">
    <property type="entry name" value="Invasin/intimin_cell_adhesion"/>
</dbReference>
<sequence>MSAAALAERQRIASLHLAKPAAASTALATATEAATALDLAPGVVTSAQLTSLNPQAAMVAPEYGDIKPRKGASLFIMSTGNINTANLPEPGTDYPPLGTEGDAVVFRVTLNVPRGSNRMAFDFRFLSAESPEYVGTQFNDTFSARVVDPLGTRTVVDSSVNSATFFDVSSTRAAGTGYDVLFADDPSGVDLFPGNYPPEIMLFPDAGITDFRTVNFEVASGGPVTIEFTISDLGDGVLDSAVVIDNITFASMEAVNPNPVLIHEFLGTVVTDPVKLVNASVAVAPVQGVAADGVTQVLLRAKVPSAGTMTFTVSGTSPANGGVGAVGSSTRTGSVTVPTVPVGGVHYAFALYTSPADFDSGGYANVSTRPLTLSGQYVPTTGTGYTSQVELSIVRPPLVLVHDLWSSCLSWQGVGGIAASSLFKVHCADYSSTSSARMDSEENTLAVPNAIYEALQEMRLEQIAVTQVDVVAQGMGGLLTRKYIDWPNYRRHVTFKEGDINRLITLNTPHGGTRMANELATMRDFIKVEDPTVWDTIKDALVLASPSTKLQLEVVGGAAIDDLKVGSPAISGIKQTDVPSHFMVSQGAQTLPRTPTSALLPGPIKVLYTKMETYHPRVFGNQDAMTRQRLILGVDSMLFCGDPHDTFAGTAEQQGGTATGSTAISTFTVALANTKSGHFEVQNDVPHRDRIIQLLNSPVSGPNFVSSIPSPSTVPPVNQCTGLTARPEGDGTPPDLGFFRQARASAVAGSLAITSPAPGTQVTPGKPVTVTLSASGGFQPETVIIVGGGSATILEVAPFTTQFQIPVQAIGSVELAAFGIDSLGRLLSSPHVILPVVSSAQLSSIQVLNGDATLPGQGSKRKLVVNGKYTDGVLRDISSPALGTLYSSSNNSVATITADGTLTGVSKGVATVMVRNGTVLTSITVTVGDASAAPCIAVRLGEYNLFVLEDYLQGNEVQGKLAAGRNVSLQNFSVGAMLSEKDTTNVLVAGGNLSLANGSVWGEARYGLKLTTDTNVTFPRGNVARATPINFATQGSSLRTLSSDLAALPANGTTTVESWGGVLLAGTHPKVNVFNVNASAFKGATLLSIQAPADTLAVINVRGTSPLLTNFGHAFSGGIDERGILFNFPDATTLTAYDYGFYGTVLAPNANVTFNGGSWVGGIYARSLKGNAVGHLSRLRDTDICK</sequence>
<dbReference type="InterPro" id="IPR026588">
    <property type="entry name" value="Choice_anch_A"/>
</dbReference>
<dbReference type="NCBIfam" id="NF038133">
    <property type="entry name" value="choice_anch_L"/>
    <property type="match status" value="1"/>
</dbReference>
<gene>
    <name evidence="3" type="ORF">D7X12_05650</name>
</gene>